<evidence type="ECO:0000313" key="14">
    <source>
        <dbReference type="EMBL" id="RXH92200.1"/>
    </source>
</evidence>
<dbReference type="SUPFAM" id="SSF101936">
    <property type="entry name" value="DNA-binding pseudobarrel domain"/>
    <property type="match status" value="1"/>
</dbReference>
<feature type="compositionally biased region" description="Polar residues" evidence="12">
    <location>
        <begin position="912"/>
        <end position="922"/>
    </location>
</feature>
<keyword evidence="8 10" id="KW-0539">Nucleus</keyword>
<dbReference type="PROSITE" id="PS51477">
    <property type="entry name" value="PAH"/>
    <property type="match status" value="2"/>
</dbReference>
<sequence>MKPTKSESLAYLREVKEVFAKQDKIENFHHFVQLLQDFRTQKTDTDALTRAVKQLFQGHPHLLLGFNAFLPKEHQITSQPRPHPPLAFRKAIDFVNKVKTRLLGESRDDGINVYESFVNVMASHRMVSRSSKRKRNASCSTSSCESSDDDREATEVIYHKVAALFKDHPDLLEELTRFLLPLRQGYHSYPGLTTVKDKGNCTPSYCLLPKNSSSPHCDSRRRGLESQVLNNSCVLCVTSTTSTSVPRSEYEQSLFRYEDDMYELDMFLETVKSTSKRAEQLLDKINNGTVHQIRLGDHFTAMNLRCIERLYDDMGLEVLDVLRENAAVALPVIIARLKQKWETCPDFNRFWAQQSQTFSGGGFVSADQLCICFSEVRKKASGLGEYFLSFVMAFSASNHPQGSSRTGTPGDALYKELWHACAGPLVTLPREGERVYYFPQGHMEQLEASMHQGSEQQMPSFNLPSKILCKVVNVQLRAEPETDEVYAQVTLLPEADQSEVTSPDPPLPETPQCTVHSFCKTLTASDTSTHGGFSVLRRHADDCLPPLDMTQQPPWQELVASDLHGNEWHFRHIFRVRPYTFVLFYIFPLLKQTRATKAPLAHNWMEGENGELRVGVRRLMRQPSNMPSSVISSHSMHLGVLATASHAIATGTLFSVFYKPRTSRSEFLVSVNKYIEARSQKLSVGMRFKMRFEGEEVPERRFSGTIVGVGDNTAPGWANSEWRSLKVQWDEPSSILRPDRVSPWDLEPLVATTPQNSQPALRNKRARPPVLPSPSPDLSALGEWKSKAESPSAFSYSDSQRGRDIYPSPKYNSASKPNSLCFTGNNSLAAVSGNSMFWPNRVDGVTEPFSPVMNKDCGERRQSTGNGCRLFGIQLLENSNLEETSPVVTVSGKLGDTLPVSSFDAESDQHSEPSNLNRSDLPSGSCDAEKSCLRSPQESQSRQIRSCTKVHMQGIAVGRAVDLTRFERYEDLLKKLEEMFDIEGELCGSTKKWQVVYTDDEDDMMMVGDDPWHEFCSMVRKIFIYTLEEVKRLSPKIKLPLNEVKAGQLDSEAAVNTEDRSSISMIKAVKKLKFWPRKKKKRKTHHQPYCPHPPPQRPPPPPPRNYYWSCSSSSSSTQPSAPPLPPWLDAEYTYETPLAPPLQPAPEFSYHHHHDPVPSQQETASNGGSSSSTQYHHPIPTASYQQYTDPNPVYGVPVIQTQTPRATTKERCYAAASATRVLNCVVDWGIRLFHCICPCFRIREVNIQ</sequence>
<dbReference type="InterPro" id="IPR010525">
    <property type="entry name" value="ARF_dom"/>
</dbReference>
<dbReference type="InterPro" id="IPR044835">
    <property type="entry name" value="ARF_plant"/>
</dbReference>
<feature type="region of interest" description="Disordered" evidence="12">
    <location>
        <begin position="1143"/>
        <end position="1183"/>
    </location>
</feature>
<evidence type="ECO:0000313" key="15">
    <source>
        <dbReference type="Proteomes" id="UP000290289"/>
    </source>
</evidence>
<name>A0A498J9N6_MALDO</name>
<comment type="similarity">
    <text evidence="11">Belongs to the Aux/IAA family.</text>
</comment>
<dbReference type="AlphaFoldDB" id="A0A498J9N6"/>
<dbReference type="InterPro" id="IPR036600">
    <property type="entry name" value="PAH_sf"/>
</dbReference>
<evidence type="ECO:0000256" key="2">
    <source>
        <dbReference type="ARBA" id="ARBA00007853"/>
    </source>
</evidence>
<dbReference type="InterPro" id="IPR003340">
    <property type="entry name" value="B3_DNA-bd"/>
</dbReference>
<dbReference type="PANTHER" id="PTHR31384:SF96">
    <property type="entry name" value="AUXIN RESPONSE FACTOR 1"/>
    <property type="match status" value="1"/>
</dbReference>
<feature type="region of interest" description="Disordered" evidence="12">
    <location>
        <begin position="899"/>
        <end position="932"/>
    </location>
</feature>
<gene>
    <name evidence="14" type="ORF">DVH24_033096</name>
</gene>
<evidence type="ECO:0000256" key="1">
    <source>
        <dbReference type="ARBA" id="ARBA00004123"/>
    </source>
</evidence>
<dbReference type="FunFam" id="2.30.30.1040:FF:000001">
    <property type="entry name" value="Auxin response factor"/>
    <property type="match status" value="1"/>
</dbReference>
<dbReference type="InterPro" id="IPR053793">
    <property type="entry name" value="PB1-like"/>
</dbReference>
<protein>
    <recommendedName>
        <fullName evidence="11">Auxin-responsive protein</fullName>
    </recommendedName>
</protein>
<dbReference type="GO" id="GO:0005634">
    <property type="term" value="C:nucleus"/>
    <property type="evidence" value="ECO:0007669"/>
    <property type="project" value="UniProtKB-SubCell"/>
</dbReference>
<dbReference type="GO" id="GO:0003677">
    <property type="term" value="F:DNA binding"/>
    <property type="evidence" value="ECO:0007669"/>
    <property type="project" value="UniProtKB-KW"/>
</dbReference>
<dbReference type="Pfam" id="PF08295">
    <property type="entry name" value="Sin3_corepress"/>
    <property type="match status" value="1"/>
</dbReference>
<evidence type="ECO:0000256" key="9">
    <source>
        <dbReference type="ARBA" id="ARBA00023294"/>
    </source>
</evidence>
<reference evidence="14 15" key="1">
    <citation type="submission" date="2018-10" db="EMBL/GenBank/DDBJ databases">
        <title>A high-quality apple genome assembly.</title>
        <authorList>
            <person name="Hu J."/>
        </authorList>
    </citation>
    <scope>NUCLEOTIDE SEQUENCE [LARGE SCALE GENOMIC DNA]</scope>
    <source>
        <strain evidence="15">cv. HFTH1</strain>
        <tissue evidence="14">Young leaf</tissue>
    </source>
</reference>
<evidence type="ECO:0000256" key="11">
    <source>
        <dbReference type="RuleBase" id="RU004549"/>
    </source>
</evidence>
<dbReference type="Pfam" id="PF02309">
    <property type="entry name" value="AUX_IAA"/>
    <property type="match status" value="1"/>
</dbReference>
<dbReference type="SUPFAM" id="SSF54277">
    <property type="entry name" value="CAD &amp; PB1 domains"/>
    <property type="match status" value="1"/>
</dbReference>
<dbReference type="FunFam" id="3.10.20.90:FF:000047">
    <property type="entry name" value="Auxin response factor"/>
    <property type="match status" value="1"/>
</dbReference>
<feature type="compositionally biased region" description="Pro residues" evidence="12">
    <location>
        <begin position="1090"/>
        <end position="1104"/>
    </location>
</feature>
<dbReference type="InterPro" id="IPR013194">
    <property type="entry name" value="HDAC_interact_dom"/>
</dbReference>
<dbReference type="InterPro" id="IPR015300">
    <property type="entry name" value="DNA-bd_pseudobarrel_sf"/>
</dbReference>
<dbReference type="Gene3D" id="2.30.30.1040">
    <property type="match status" value="1"/>
</dbReference>
<dbReference type="Proteomes" id="UP000290289">
    <property type="component" value="Chromosome 8"/>
</dbReference>
<keyword evidence="7 11" id="KW-0804">Transcription</keyword>
<feature type="compositionally biased region" description="Polar residues" evidence="12">
    <location>
        <begin position="1158"/>
        <end position="1175"/>
    </location>
</feature>
<dbReference type="EMBL" id="RDQH01000334">
    <property type="protein sequence ID" value="RXH92200.1"/>
    <property type="molecule type" value="Genomic_DNA"/>
</dbReference>
<keyword evidence="15" id="KW-1185">Reference proteome</keyword>
<dbReference type="STRING" id="3750.A0A498J9N6"/>
<comment type="function">
    <text evidence="11">Aux/IAA proteins are short-lived transcriptional factors that function as repressors of early auxin response genes at low auxin concentrations.</text>
</comment>
<evidence type="ECO:0000256" key="10">
    <source>
        <dbReference type="PROSITE-ProRule" id="PRU00810"/>
    </source>
</evidence>
<evidence type="ECO:0000256" key="8">
    <source>
        <dbReference type="ARBA" id="ARBA00023242"/>
    </source>
</evidence>
<dbReference type="InterPro" id="IPR003822">
    <property type="entry name" value="PAH"/>
</dbReference>
<dbReference type="CDD" id="cd10017">
    <property type="entry name" value="B3_DNA"/>
    <property type="match status" value="1"/>
</dbReference>
<dbReference type="GO" id="GO:0006355">
    <property type="term" value="P:regulation of DNA-templated transcription"/>
    <property type="evidence" value="ECO:0007669"/>
    <property type="project" value="InterPro"/>
</dbReference>
<feature type="compositionally biased region" description="Low complexity" evidence="12">
    <location>
        <begin position="1109"/>
        <end position="1119"/>
    </location>
</feature>
<accession>A0A498J9N6</accession>
<evidence type="ECO:0000256" key="4">
    <source>
        <dbReference type="ARBA" id="ARBA00022491"/>
    </source>
</evidence>
<dbReference type="Pfam" id="PF06507">
    <property type="entry name" value="ARF_AD"/>
    <property type="match status" value="1"/>
</dbReference>
<organism evidence="14 15">
    <name type="scientific">Malus domestica</name>
    <name type="common">Apple</name>
    <name type="synonym">Pyrus malus</name>
    <dbReference type="NCBI Taxonomy" id="3750"/>
    <lineage>
        <taxon>Eukaryota</taxon>
        <taxon>Viridiplantae</taxon>
        <taxon>Streptophyta</taxon>
        <taxon>Embryophyta</taxon>
        <taxon>Tracheophyta</taxon>
        <taxon>Spermatophyta</taxon>
        <taxon>Magnoliopsida</taxon>
        <taxon>eudicotyledons</taxon>
        <taxon>Gunneridae</taxon>
        <taxon>Pentapetalae</taxon>
        <taxon>rosids</taxon>
        <taxon>fabids</taxon>
        <taxon>Rosales</taxon>
        <taxon>Rosaceae</taxon>
        <taxon>Amygdaloideae</taxon>
        <taxon>Maleae</taxon>
        <taxon>Malus</taxon>
    </lineage>
</organism>
<keyword evidence="5 11" id="KW-0805">Transcription regulation</keyword>
<comment type="similarity">
    <text evidence="2">Belongs to the ARF family.</text>
</comment>
<dbReference type="SMART" id="SM00761">
    <property type="entry name" value="HDAC_interact"/>
    <property type="match status" value="1"/>
</dbReference>
<evidence type="ECO:0000259" key="13">
    <source>
        <dbReference type="PROSITE" id="PS51745"/>
    </source>
</evidence>
<proteinExistence type="inferred from homology"/>
<feature type="domain" description="PB1" evidence="13">
    <location>
        <begin position="945"/>
        <end position="1038"/>
    </location>
</feature>
<evidence type="ECO:0000256" key="12">
    <source>
        <dbReference type="SAM" id="MobiDB-lite"/>
    </source>
</evidence>
<evidence type="ECO:0000256" key="5">
    <source>
        <dbReference type="ARBA" id="ARBA00023015"/>
    </source>
</evidence>
<keyword evidence="9 11" id="KW-0927">Auxin signaling pathway</keyword>
<dbReference type="Gene3D" id="2.40.330.10">
    <property type="entry name" value="DNA-binding pseudobarrel domain"/>
    <property type="match status" value="1"/>
</dbReference>
<keyword evidence="6" id="KW-0238">DNA-binding</keyword>
<evidence type="ECO:0000256" key="7">
    <source>
        <dbReference type="ARBA" id="ARBA00023163"/>
    </source>
</evidence>
<feature type="region of interest" description="Disordered" evidence="12">
    <location>
        <begin position="750"/>
        <end position="814"/>
    </location>
</feature>
<evidence type="ECO:0000256" key="6">
    <source>
        <dbReference type="ARBA" id="ARBA00023125"/>
    </source>
</evidence>
<dbReference type="InterPro" id="IPR033389">
    <property type="entry name" value="AUX/IAA_dom"/>
</dbReference>
<feature type="compositionally biased region" description="Basic residues" evidence="12">
    <location>
        <begin position="1077"/>
        <end position="1086"/>
    </location>
</feature>
<dbReference type="Gene3D" id="3.10.20.90">
    <property type="entry name" value="Phosphatidylinositol 3-kinase Catalytic Subunit, Chain A, domain 1"/>
    <property type="match status" value="1"/>
</dbReference>
<feature type="region of interest" description="Disordered" evidence="12">
    <location>
        <begin position="1077"/>
        <end position="1128"/>
    </location>
</feature>
<dbReference type="PANTHER" id="PTHR31384">
    <property type="entry name" value="AUXIN RESPONSE FACTOR 4-RELATED"/>
    <property type="match status" value="1"/>
</dbReference>
<dbReference type="PROSITE" id="PS51745">
    <property type="entry name" value="PB1"/>
    <property type="match status" value="1"/>
</dbReference>
<comment type="caution">
    <text evidence="14">The sequence shown here is derived from an EMBL/GenBank/DDBJ whole genome shotgun (WGS) entry which is preliminary data.</text>
</comment>
<comment type="subcellular location">
    <subcellularLocation>
        <location evidence="1 10 11">Nucleus</location>
    </subcellularLocation>
</comment>
<comment type="subunit">
    <text evidence="3 11">Homodimers and heterodimers.</text>
</comment>
<keyword evidence="4 11" id="KW-0678">Repressor</keyword>
<evidence type="ECO:0000256" key="3">
    <source>
        <dbReference type="ARBA" id="ARBA00011726"/>
    </source>
</evidence>
<dbReference type="GO" id="GO:0009734">
    <property type="term" value="P:auxin-activated signaling pathway"/>
    <property type="evidence" value="ECO:0007669"/>
    <property type="project" value="UniProtKB-UniRule"/>
</dbReference>
<dbReference type="Pfam" id="PF02671">
    <property type="entry name" value="PAH"/>
    <property type="match status" value="2"/>
</dbReference>
<dbReference type="SUPFAM" id="SSF47762">
    <property type="entry name" value="PAH2 domain"/>
    <property type="match status" value="2"/>
</dbReference>
<dbReference type="Gene3D" id="1.20.1160.11">
    <property type="entry name" value="Paired amphipathic helix"/>
    <property type="match status" value="2"/>
</dbReference>